<reference evidence="2 3" key="1">
    <citation type="submission" date="2018-08" db="EMBL/GenBank/DDBJ databases">
        <title>Aphanomyces genome sequencing and annotation.</title>
        <authorList>
            <person name="Minardi D."/>
            <person name="Oidtmann B."/>
            <person name="Van Der Giezen M."/>
            <person name="Studholme D.J."/>
        </authorList>
    </citation>
    <scope>NUCLEOTIDE SEQUENCE [LARGE SCALE GENOMIC DNA]</scope>
    <source>
        <strain evidence="2 3">Da</strain>
    </source>
</reference>
<organism evidence="2 3">
    <name type="scientific">Aphanomyces astaci</name>
    <name type="common">Crayfish plague agent</name>
    <dbReference type="NCBI Taxonomy" id="112090"/>
    <lineage>
        <taxon>Eukaryota</taxon>
        <taxon>Sar</taxon>
        <taxon>Stramenopiles</taxon>
        <taxon>Oomycota</taxon>
        <taxon>Saprolegniomycetes</taxon>
        <taxon>Saprolegniales</taxon>
        <taxon>Verrucalvaceae</taxon>
        <taxon>Aphanomyces</taxon>
    </lineage>
</organism>
<accession>A0A418EEX8</accession>
<dbReference type="VEuPathDB" id="FungiDB:H257_09893"/>
<dbReference type="AlphaFoldDB" id="A0A418EEX8"/>
<name>A0A418EEX8_APHAT</name>
<protein>
    <submittedName>
        <fullName evidence="2">Uncharacterized protein</fullName>
    </submittedName>
</protein>
<proteinExistence type="predicted"/>
<evidence type="ECO:0000313" key="2">
    <source>
        <dbReference type="EMBL" id="RHZ12254.1"/>
    </source>
</evidence>
<feature type="region of interest" description="Disordered" evidence="1">
    <location>
        <begin position="175"/>
        <end position="200"/>
    </location>
</feature>
<evidence type="ECO:0000256" key="1">
    <source>
        <dbReference type="SAM" id="MobiDB-lite"/>
    </source>
</evidence>
<dbReference type="Pfam" id="PF14223">
    <property type="entry name" value="Retrotran_gag_2"/>
    <property type="match status" value="1"/>
</dbReference>
<gene>
    <name evidence="2" type="ORF">DYB37_013956</name>
</gene>
<evidence type="ECO:0000313" key="3">
    <source>
        <dbReference type="Proteomes" id="UP000285430"/>
    </source>
</evidence>
<sequence>MSPTYDRTTILLDDKNWSTWRTFIKGRLMGNGLIHTLTLHSFYVSSDEVAEPTYRRDTQRALGIIIELHEPQTHVDKIALLTEYHAISWEPKGETLSSFIERFQNLVRKLRDARCAEDEYMMVAKLLALMPWCLRIVLHQINLMHENLETVTVARTLLEAEYKAVVANGALQAPDNAADGGRGRGGRGQGAGRGAGRGQR</sequence>
<feature type="compositionally biased region" description="Gly residues" evidence="1">
    <location>
        <begin position="186"/>
        <end position="200"/>
    </location>
</feature>
<feature type="non-terminal residue" evidence="2">
    <location>
        <position position="200"/>
    </location>
</feature>
<dbReference type="EMBL" id="QUTH01004773">
    <property type="protein sequence ID" value="RHZ12254.1"/>
    <property type="molecule type" value="Genomic_DNA"/>
</dbReference>
<dbReference type="Proteomes" id="UP000285430">
    <property type="component" value="Unassembled WGS sequence"/>
</dbReference>
<comment type="caution">
    <text evidence="2">The sequence shown here is derived from an EMBL/GenBank/DDBJ whole genome shotgun (WGS) entry which is preliminary data.</text>
</comment>